<evidence type="ECO:0000313" key="9">
    <source>
        <dbReference type="Proteomes" id="UP000886520"/>
    </source>
</evidence>
<feature type="compositionally biased region" description="Basic and acidic residues" evidence="6">
    <location>
        <begin position="311"/>
        <end position="337"/>
    </location>
</feature>
<dbReference type="SUPFAM" id="SSF54171">
    <property type="entry name" value="DNA-binding domain"/>
    <property type="match status" value="1"/>
</dbReference>
<proteinExistence type="predicted"/>
<dbReference type="Gene3D" id="3.30.890.10">
    <property type="entry name" value="Methyl-cpg-binding Protein 2, Chain A"/>
    <property type="match status" value="1"/>
</dbReference>
<evidence type="ECO:0000313" key="8">
    <source>
        <dbReference type="EMBL" id="KAI5065014.1"/>
    </source>
</evidence>
<dbReference type="PROSITE" id="PS50982">
    <property type="entry name" value="MBD"/>
    <property type="match status" value="1"/>
</dbReference>
<dbReference type="PANTHER" id="PTHR33729">
    <property type="entry name" value="METHYL-CPG BINDING DOMAIN CONTAINING PROTEIN, EXPRESSED"/>
    <property type="match status" value="1"/>
</dbReference>
<keyword evidence="9" id="KW-1185">Reference proteome</keyword>
<keyword evidence="5" id="KW-0539">Nucleus</keyword>
<dbReference type="AlphaFoldDB" id="A0A9D4UBJ8"/>
<keyword evidence="4" id="KW-0804">Transcription</keyword>
<dbReference type="EMBL" id="JABFUD020000019">
    <property type="protein sequence ID" value="KAI5065014.1"/>
    <property type="molecule type" value="Genomic_DNA"/>
</dbReference>
<comment type="subcellular location">
    <subcellularLocation>
        <location evidence="1">Nucleus</location>
    </subcellularLocation>
</comment>
<feature type="compositionally biased region" description="Basic and acidic residues" evidence="6">
    <location>
        <begin position="137"/>
        <end position="155"/>
    </location>
</feature>
<feature type="region of interest" description="Disordered" evidence="6">
    <location>
        <begin position="264"/>
        <end position="386"/>
    </location>
</feature>
<feature type="compositionally biased region" description="Polar residues" evidence="6">
    <location>
        <begin position="372"/>
        <end position="386"/>
    </location>
</feature>
<evidence type="ECO:0000256" key="5">
    <source>
        <dbReference type="ARBA" id="ARBA00023242"/>
    </source>
</evidence>
<dbReference type="OrthoDB" id="1435582at2759"/>
<name>A0A9D4UBJ8_ADICA</name>
<evidence type="ECO:0000256" key="4">
    <source>
        <dbReference type="ARBA" id="ARBA00023163"/>
    </source>
</evidence>
<evidence type="ECO:0000256" key="6">
    <source>
        <dbReference type="SAM" id="MobiDB-lite"/>
    </source>
</evidence>
<sequence>MAAAAADVRNSVPGSETEQHTAPAGWTKKLVPTKGKYMTLRKHDVVFIAPDGQEIPSLWHLRRYLKAHPEGPAVSEFNWSSGEESIRRSARASTKEVSYSEKRTPRGKSKRNAAEMDAEGEEEDKVKTPARKRAKKAGKEDSSIVKDKEVLPDKDEVMHEVPEGAEPDGVADAKEAVLGTAVQKDEVDTGTGNVMDTANEEQVAAETAVNAAGGGIHEEQKVEEVTAQGEEVTEHVVVVMKQVIEVKEQVVEVQEQVEEVVMTSIEPQEEVESEGASEVSPLVVPNNELKSEEPVVESEKPLESSDASVVESKEPLDQNLEVREDVQDVPEERHEGGKGSLEPLMQKEEQERLPSVNNVPLKVEHIKEKSPNELSSSPVPVSVANQ</sequence>
<dbReference type="InterPro" id="IPR016177">
    <property type="entry name" value="DNA-bd_dom_sf"/>
</dbReference>
<evidence type="ECO:0000259" key="7">
    <source>
        <dbReference type="PROSITE" id="PS50982"/>
    </source>
</evidence>
<dbReference type="Proteomes" id="UP000886520">
    <property type="component" value="Chromosome 19"/>
</dbReference>
<evidence type="ECO:0000256" key="1">
    <source>
        <dbReference type="ARBA" id="ARBA00004123"/>
    </source>
</evidence>
<dbReference type="GO" id="GO:0003677">
    <property type="term" value="F:DNA binding"/>
    <property type="evidence" value="ECO:0007669"/>
    <property type="project" value="UniProtKB-KW"/>
</dbReference>
<dbReference type="InterPro" id="IPR001739">
    <property type="entry name" value="Methyl_CpG_DNA-bd"/>
</dbReference>
<comment type="caution">
    <text evidence="8">The sequence shown here is derived from an EMBL/GenBank/DDBJ whole genome shotgun (WGS) entry which is preliminary data.</text>
</comment>
<evidence type="ECO:0000256" key="2">
    <source>
        <dbReference type="ARBA" id="ARBA00023015"/>
    </source>
</evidence>
<accession>A0A9D4UBJ8</accession>
<keyword evidence="3" id="KW-0238">DNA-binding</keyword>
<reference evidence="8" key="1">
    <citation type="submission" date="2021-01" db="EMBL/GenBank/DDBJ databases">
        <title>Adiantum capillus-veneris genome.</title>
        <authorList>
            <person name="Fang Y."/>
            <person name="Liao Q."/>
        </authorList>
    </citation>
    <scope>NUCLEOTIDE SEQUENCE</scope>
    <source>
        <strain evidence="8">H3</strain>
        <tissue evidence="8">Leaf</tissue>
    </source>
</reference>
<feature type="region of interest" description="Disordered" evidence="6">
    <location>
        <begin position="1"/>
        <end position="27"/>
    </location>
</feature>
<keyword evidence="2" id="KW-0805">Transcription regulation</keyword>
<dbReference type="Pfam" id="PF01429">
    <property type="entry name" value="MBD"/>
    <property type="match status" value="1"/>
</dbReference>
<feature type="region of interest" description="Disordered" evidence="6">
    <location>
        <begin position="77"/>
        <end position="155"/>
    </location>
</feature>
<evidence type="ECO:0000256" key="3">
    <source>
        <dbReference type="ARBA" id="ARBA00023125"/>
    </source>
</evidence>
<dbReference type="PANTHER" id="PTHR33729:SF6">
    <property type="entry name" value="METHYL-CPG-BINDING DOMAIN-CONTAINING PROTEIN 11"/>
    <property type="match status" value="1"/>
</dbReference>
<dbReference type="InterPro" id="IPR039622">
    <property type="entry name" value="MBD10/11"/>
</dbReference>
<protein>
    <recommendedName>
        <fullName evidence="7">MBD domain-containing protein</fullName>
    </recommendedName>
</protein>
<dbReference type="GO" id="GO:0005634">
    <property type="term" value="C:nucleus"/>
    <property type="evidence" value="ECO:0007669"/>
    <property type="project" value="UniProtKB-SubCell"/>
</dbReference>
<feature type="domain" description="MBD" evidence="7">
    <location>
        <begin position="12"/>
        <end position="84"/>
    </location>
</feature>
<feature type="compositionally biased region" description="Basic and acidic residues" evidence="6">
    <location>
        <begin position="362"/>
        <end position="371"/>
    </location>
</feature>
<gene>
    <name evidence="8" type="ORF">GOP47_0019709</name>
</gene>
<organism evidence="8 9">
    <name type="scientific">Adiantum capillus-veneris</name>
    <name type="common">Maidenhair fern</name>
    <dbReference type="NCBI Taxonomy" id="13818"/>
    <lineage>
        <taxon>Eukaryota</taxon>
        <taxon>Viridiplantae</taxon>
        <taxon>Streptophyta</taxon>
        <taxon>Embryophyta</taxon>
        <taxon>Tracheophyta</taxon>
        <taxon>Polypodiopsida</taxon>
        <taxon>Polypodiidae</taxon>
        <taxon>Polypodiales</taxon>
        <taxon>Pteridineae</taxon>
        <taxon>Pteridaceae</taxon>
        <taxon>Vittarioideae</taxon>
        <taxon>Adiantum</taxon>
    </lineage>
</organism>
<feature type="compositionally biased region" description="Basic and acidic residues" evidence="6">
    <location>
        <begin position="289"/>
        <end position="303"/>
    </location>
</feature>